<feature type="compositionally biased region" description="Polar residues" evidence="2">
    <location>
        <begin position="55"/>
        <end position="83"/>
    </location>
</feature>
<feature type="compositionally biased region" description="Polar residues" evidence="2">
    <location>
        <begin position="1"/>
        <end position="13"/>
    </location>
</feature>
<reference evidence="4 5" key="1">
    <citation type="journal article" date="2011" name="Proc. Natl. Acad. Sci. U.S.A.">
        <title>Comparative genomics of xylose-fermenting fungi for enhanced biofuel production.</title>
        <authorList>
            <person name="Wohlbach D.J."/>
            <person name="Kuo A."/>
            <person name="Sato T.K."/>
            <person name="Potts K.M."/>
            <person name="Salamov A.A."/>
            <person name="LaButti K.M."/>
            <person name="Sun H."/>
            <person name="Clum A."/>
            <person name="Pangilinan J.L."/>
            <person name="Lindquist E.A."/>
            <person name="Lucas S."/>
            <person name="Lapidus A."/>
            <person name="Jin M."/>
            <person name="Gunawan C."/>
            <person name="Balan V."/>
            <person name="Dale B.E."/>
            <person name="Jeffries T.W."/>
            <person name="Zinkel R."/>
            <person name="Barry K.W."/>
            <person name="Grigoriev I.V."/>
            <person name="Gasch A.P."/>
        </authorList>
    </citation>
    <scope>NUCLEOTIDE SEQUENCE [LARGE SCALE GENOMIC DNA]</scope>
    <source>
        <strain evidence="5">NRRL Y-27907 / 11-Y1</strain>
    </source>
</reference>
<feature type="coiled-coil region" evidence="1">
    <location>
        <begin position="309"/>
        <end position="357"/>
    </location>
</feature>
<protein>
    <recommendedName>
        <fullName evidence="3">Spindle pole body-associated protein Vik1/Cik1 microtubule binding domain-containing protein</fullName>
    </recommendedName>
</protein>
<organism evidence="5">
    <name type="scientific">Spathaspora passalidarum (strain NRRL Y-27907 / 11-Y1)</name>
    <dbReference type="NCBI Taxonomy" id="619300"/>
    <lineage>
        <taxon>Eukaryota</taxon>
        <taxon>Fungi</taxon>
        <taxon>Dikarya</taxon>
        <taxon>Ascomycota</taxon>
        <taxon>Saccharomycotina</taxon>
        <taxon>Pichiomycetes</taxon>
        <taxon>Debaryomycetaceae</taxon>
        <taxon>Spathaspora</taxon>
    </lineage>
</organism>
<evidence type="ECO:0000256" key="1">
    <source>
        <dbReference type="SAM" id="Coils"/>
    </source>
</evidence>
<dbReference type="Proteomes" id="UP000000709">
    <property type="component" value="Unassembled WGS sequence"/>
</dbReference>
<name>G3AQI9_SPAPN</name>
<dbReference type="OMA" id="CISIKNG"/>
<feature type="coiled-coil region" evidence="1">
    <location>
        <begin position="201"/>
        <end position="261"/>
    </location>
</feature>
<evidence type="ECO:0000313" key="5">
    <source>
        <dbReference type="Proteomes" id="UP000000709"/>
    </source>
</evidence>
<keyword evidence="5" id="KW-1185">Reference proteome</keyword>
<evidence type="ECO:0000313" key="4">
    <source>
        <dbReference type="EMBL" id="EGW31536.1"/>
    </source>
</evidence>
<dbReference type="AlphaFoldDB" id="G3AQI9"/>
<dbReference type="InterPro" id="IPR027417">
    <property type="entry name" value="P-loop_NTPase"/>
</dbReference>
<dbReference type="InParanoid" id="G3AQI9"/>
<keyword evidence="1" id="KW-0175">Coiled coil</keyword>
<proteinExistence type="predicted"/>
<feature type="domain" description="Spindle pole body-associated protein Vik1/Cik1 microtubule binding" evidence="3">
    <location>
        <begin position="379"/>
        <end position="505"/>
    </location>
</feature>
<dbReference type="HOGENOM" id="CLU_449032_0_0_1"/>
<evidence type="ECO:0000259" key="3">
    <source>
        <dbReference type="Pfam" id="PF16796"/>
    </source>
</evidence>
<dbReference type="OrthoDB" id="4089036at2759"/>
<dbReference type="Pfam" id="PF16796">
    <property type="entry name" value="Microtub_bd"/>
    <property type="match status" value="1"/>
</dbReference>
<sequence length="643" mass="74150">MSSTNLPTPTNKRVLSERSPNEPSQSTISKKQRLLYSQMLPPDRKFESKIPAPKYTTTITQSSVQDPQTSTPTRNSPSFPKDYQQTVLSIKDRLARKSSLNDPSTFLKPKPPQTKRPSGGDIQEKYYALNEECKNVSSEVDQLTRELAEIKRKSKSLQYKVDDATDEVQLMRDRFQFTEESVVKKVADEEKLMFLKSQESQMKLENHYKELEFEMKNQLEEAKSFDNQFLLDKIEELKTTEQNLAEEIEKLKSEKEQLLMSEQHSMEQELQKRLSLVKQDQEKSSDELQVANEKKKLIQSKFTISKEYLDQQQANLQKLKSEIGEVEASMSIFLSEKESLLSELSTIESNLDAAKEIDEKEQSEFNSLEQIHSKALAKMYKHDTHRRILENSIMDYEGKIRVYVVSNEEETKEIQSRGKLYEFNKQFPKNIPASVIADEFSCLLKSSLRGSNVSIINTAHSIPTSELVLLTYNHISDPRSSTKNRQFTIRYQCISIQNLQVFDNLDSKKNVSSQGIIQQMQASKIQIEDKNHIESIVQTIPKQVEQELVVHLFSVETGSSDKQYETTVMIVDLGNIQRPDQMELLQTFKLTTNSDSPTTKIFSFARYNSKCLFLGSADSDYDYEYLDELQLLNSMDSLYKPKS</sequence>
<feature type="region of interest" description="Disordered" evidence="2">
    <location>
        <begin position="1"/>
        <end position="83"/>
    </location>
</feature>
<accession>G3AQI9</accession>
<dbReference type="GO" id="GO:0008017">
    <property type="term" value="F:microtubule binding"/>
    <property type="evidence" value="ECO:0007669"/>
    <property type="project" value="InterPro"/>
</dbReference>
<gene>
    <name evidence="4" type="ORF">SPAPADRAFT_51539</name>
</gene>
<dbReference type="InterPro" id="IPR031852">
    <property type="entry name" value="Vik1/Cik1_MT-bd"/>
</dbReference>
<dbReference type="GeneID" id="18871565"/>
<dbReference type="RefSeq" id="XP_007376314.1">
    <property type="nucleotide sequence ID" value="XM_007376252.1"/>
</dbReference>
<dbReference type="STRING" id="619300.G3AQI9"/>
<dbReference type="eggNOG" id="KOG0239">
    <property type="taxonomic scope" value="Eukaryota"/>
</dbReference>
<feature type="region of interest" description="Disordered" evidence="2">
    <location>
        <begin position="98"/>
        <end position="119"/>
    </location>
</feature>
<dbReference type="KEGG" id="spaa:SPAPADRAFT_51539"/>
<feature type="coiled-coil region" evidence="1">
    <location>
        <begin position="126"/>
        <end position="167"/>
    </location>
</feature>
<dbReference type="EMBL" id="GL996503">
    <property type="protein sequence ID" value="EGW31536.1"/>
    <property type="molecule type" value="Genomic_DNA"/>
</dbReference>
<dbReference type="SUPFAM" id="SSF52540">
    <property type="entry name" value="P-loop containing nucleoside triphosphate hydrolases"/>
    <property type="match status" value="1"/>
</dbReference>
<evidence type="ECO:0000256" key="2">
    <source>
        <dbReference type="SAM" id="MobiDB-lite"/>
    </source>
</evidence>